<keyword evidence="2" id="KW-1185">Reference proteome</keyword>
<gene>
    <name evidence="1" type="ORF">ACFQO7_24350</name>
</gene>
<reference evidence="2" key="1">
    <citation type="journal article" date="2019" name="Int. J. Syst. Evol. Microbiol.">
        <title>The Global Catalogue of Microorganisms (GCM) 10K type strain sequencing project: providing services to taxonomists for standard genome sequencing and annotation.</title>
        <authorList>
            <consortium name="The Broad Institute Genomics Platform"/>
            <consortium name="The Broad Institute Genome Sequencing Center for Infectious Disease"/>
            <person name="Wu L."/>
            <person name="Ma J."/>
        </authorList>
    </citation>
    <scope>NUCLEOTIDE SEQUENCE [LARGE SCALE GENOMIC DNA]</scope>
    <source>
        <strain evidence="2">CGMCC 1.9106</strain>
    </source>
</reference>
<evidence type="ECO:0000313" key="2">
    <source>
        <dbReference type="Proteomes" id="UP001596392"/>
    </source>
</evidence>
<dbReference type="RefSeq" id="WP_376808530.1">
    <property type="nucleotide sequence ID" value="NZ_JBHTAC010000028.1"/>
</dbReference>
<dbReference type="EMBL" id="JBHTAC010000028">
    <property type="protein sequence ID" value="MFC7245617.1"/>
    <property type="molecule type" value="Genomic_DNA"/>
</dbReference>
<evidence type="ECO:0000313" key="1">
    <source>
        <dbReference type="EMBL" id="MFC7245617.1"/>
    </source>
</evidence>
<proteinExistence type="predicted"/>
<dbReference type="Proteomes" id="UP001596392">
    <property type="component" value="Unassembled WGS sequence"/>
</dbReference>
<protein>
    <submittedName>
        <fullName evidence="1">Uncharacterized protein</fullName>
    </submittedName>
</protein>
<comment type="caution">
    <text evidence="1">The sequence shown here is derived from an EMBL/GenBank/DDBJ whole genome shotgun (WGS) entry which is preliminary data.</text>
</comment>
<sequence length="117" mass="12519">MVPPGQLDDQTRMAYGHIARRGVTVTAYGPDLPPRPAPGVHGVAVPADDPLAGEQAVIVIGNYFAAGFIARADEPVSPDEPRYEAVLTYDRILITQAVRTLIDRIPPLPYDFAGTPA</sequence>
<accession>A0ABW2H3P2</accession>
<name>A0ABW2H3P2_9ACTN</name>
<organism evidence="1 2">
    <name type="scientific">Catellatospora aurea</name>
    <dbReference type="NCBI Taxonomy" id="1337874"/>
    <lineage>
        <taxon>Bacteria</taxon>
        <taxon>Bacillati</taxon>
        <taxon>Actinomycetota</taxon>
        <taxon>Actinomycetes</taxon>
        <taxon>Micromonosporales</taxon>
        <taxon>Micromonosporaceae</taxon>
        <taxon>Catellatospora</taxon>
    </lineage>
</organism>